<dbReference type="AlphaFoldDB" id="A0A6V7VMX7"/>
<name>A0A6V7VMX7_MELEN</name>
<comment type="caution">
    <text evidence="1">The sequence shown here is derived from an EMBL/GenBank/DDBJ whole genome shotgun (WGS) entry which is preliminary data.</text>
</comment>
<gene>
    <name evidence="1" type="ORF">MENT_LOCUS28136</name>
</gene>
<dbReference type="Proteomes" id="UP000580250">
    <property type="component" value="Unassembled WGS sequence"/>
</dbReference>
<protein>
    <submittedName>
        <fullName evidence="1">Uncharacterized protein</fullName>
    </submittedName>
</protein>
<sequence length="352" mass="41700">MFYSLPTEIKLDILKFFSYKKLCSIKQTNLYFCAFVNNFEGELAREKLYYIYINNVDRFEKEPHKLVNPKTIDFNFPLNEQLEEKWKNGLEIPIPLYMPNQDLDSNIVDCLSKVCVSKSHPIILQLPTIIKSKEDLKIVYYYLNKLFNCSFNYCYFENFIFNPELIQLLFGRVPKQIYVRECELFINDYNIENIFKFTLNNLISETLYIYFPLSKEIIEKSKDDLFKFLINGGDNFEVVQLIFNNSPGIVDDITINVQILYNRLIEVYLCKILYLWVISYQFLRVRGRTSNDKTSTGQNFDRQNFELQNFVQTKLRMTITSSKELGVILAQAIISLARVHLSNTLKVMFFLM</sequence>
<dbReference type="EMBL" id="CAJEWN010000273">
    <property type="protein sequence ID" value="CAD2176336.1"/>
    <property type="molecule type" value="Genomic_DNA"/>
</dbReference>
<proteinExistence type="predicted"/>
<accession>A0A6V7VMX7</accession>
<evidence type="ECO:0000313" key="1">
    <source>
        <dbReference type="EMBL" id="CAD2176336.1"/>
    </source>
</evidence>
<reference evidence="1 2" key="1">
    <citation type="submission" date="2020-08" db="EMBL/GenBank/DDBJ databases">
        <authorList>
            <person name="Koutsovoulos G."/>
            <person name="Danchin GJ E."/>
        </authorList>
    </citation>
    <scope>NUCLEOTIDE SEQUENCE [LARGE SCALE GENOMIC DNA]</scope>
</reference>
<evidence type="ECO:0000313" key="2">
    <source>
        <dbReference type="Proteomes" id="UP000580250"/>
    </source>
</evidence>
<organism evidence="1 2">
    <name type="scientific">Meloidogyne enterolobii</name>
    <name type="common">Root-knot nematode worm</name>
    <name type="synonym">Meloidogyne mayaguensis</name>
    <dbReference type="NCBI Taxonomy" id="390850"/>
    <lineage>
        <taxon>Eukaryota</taxon>
        <taxon>Metazoa</taxon>
        <taxon>Ecdysozoa</taxon>
        <taxon>Nematoda</taxon>
        <taxon>Chromadorea</taxon>
        <taxon>Rhabditida</taxon>
        <taxon>Tylenchina</taxon>
        <taxon>Tylenchomorpha</taxon>
        <taxon>Tylenchoidea</taxon>
        <taxon>Meloidogynidae</taxon>
        <taxon>Meloidogyninae</taxon>
        <taxon>Meloidogyne</taxon>
    </lineage>
</organism>